<evidence type="ECO:0000313" key="2">
    <source>
        <dbReference type="EMBL" id="KAJ3475492.1"/>
    </source>
</evidence>
<feature type="compositionally biased region" description="Polar residues" evidence="1">
    <location>
        <begin position="865"/>
        <end position="880"/>
    </location>
</feature>
<feature type="compositionally biased region" description="Polar residues" evidence="1">
    <location>
        <begin position="1"/>
        <end position="16"/>
    </location>
</feature>
<dbReference type="Gene3D" id="1.25.40.430">
    <property type="match status" value="1"/>
</dbReference>
<proteinExistence type="predicted"/>
<name>A0AAD5UR60_9APHY</name>
<feature type="compositionally biased region" description="Low complexity" evidence="1">
    <location>
        <begin position="799"/>
        <end position="813"/>
    </location>
</feature>
<evidence type="ECO:0000313" key="3">
    <source>
        <dbReference type="Proteomes" id="UP001212997"/>
    </source>
</evidence>
<comment type="caution">
    <text evidence="2">The sequence shown here is derived from an EMBL/GenBank/DDBJ whole genome shotgun (WGS) entry which is preliminary data.</text>
</comment>
<feature type="compositionally biased region" description="Basic and acidic residues" evidence="1">
    <location>
        <begin position="360"/>
        <end position="405"/>
    </location>
</feature>
<feature type="compositionally biased region" description="Low complexity" evidence="1">
    <location>
        <begin position="644"/>
        <end position="663"/>
    </location>
</feature>
<feature type="compositionally biased region" description="Low complexity" evidence="1">
    <location>
        <begin position="672"/>
        <end position="728"/>
    </location>
</feature>
<feature type="compositionally biased region" description="Polar residues" evidence="1">
    <location>
        <begin position="487"/>
        <end position="500"/>
    </location>
</feature>
<accession>A0AAD5UR60</accession>
<dbReference type="Proteomes" id="UP001212997">
    <property type="component" value="Unassembled WGS sequence"/>
</dbReference>
<organism evidence="2 3">
    <name type="scientific">Meripilus lineatus</name>
    <dbReference type="NCBI Taxonomy" id="2056292"/>
    <lineage>
        <taxon>Eukaryota</taxon>
        <taxon>Fungi</taxon>
        <taxon>Dikarya</taxon>
        <taxon>Basidiomycota</taxon>
        <taxon>Agaricomycotina</taxon>
        <taxon>Agaricomycetes</taxon>
        <taxon>Polyporales</taxon>
        <taxon>Meripilaceae</taxon>
        <taxon>Meripilus</taxon>
    </lineage>
</organism>
<dbReference type="AlphaFoldDB" id="A0AAD5UR60"/>
<feature type="compositionally biased region" description="Basic and acidic residues" evidence="1">
    <location>
        <begin position="21"/>
        <end position="33"/>
    </location>
</feature>
<dbReference type="EMBL" id="JANAWD010000847">
    <property type="protein sequence ID" value="KAJ3475492.1"/>
    <property type="molecule type" value="Genomic_DNA"/>
</dbReference>
<gene>
    <name evidence="2" type="ORF">NLI96_g11803</name>
</gene>
<feature type="region of interest" description="Disordered" evidence="1">
    <location>
        <begin position="1"/>
        <end position="33"/>
    </location>
</feature>
<sequence length="943" mass="103063">MALSLSHSDSSINNRPAQWEEDQRTKGEKEPEYCHDIAPKWTGGGLESSRSGEDLQEPIETLGVAEGLRLLAAVYDPGQYDRCWSLIRSLLEGLKTENNPKEIVDIHSKIRYNFTDIIFRTCCLAHLILGQFLKFEFVVKSEVLKGVPSTVICIIDSAKSTESILNPDISKLLKRSIPLPPSTNFEKLTDLIDEAYLTDLRSVIRSTADKQWAMGAAAKTVLITLGGILTNRSQYLLSYAHFIEKVESCTAQTQVESEGRDGQDPSSTVLIEKLKDLGGFTPAEIWLTNDHTCLHKVDLTEMLRVCVQLPPSDVTSAGRTPTPLDARPVPTVPLTLGAEASMTELSGEEEAPSLITTPSIRHEGDVEGGKEEETKKTPEVQGQKDKKEEERRNKEKERKREREEERGEEDGGQASQSFDYHAALSQKPFPLGNDEYKMMCQLLSTDKEFRQQTFDKVMTAVGFGVDPVGGSKFTYKGPSLSGGKATVTPQQKEATSETAQYPQYTQKHTPMGLKILLWEGEALPRIYTRESSARHQGAVDCSTIQELRLVEIQERERKEAWIRSAVTTETSKGGDRLGSDTVPGIFILHRGTWTHTTSYTLVSTSPFLLRTEADEIHLLGIARRAAPLERLEARHREFQKRMMSPTSLPPSTSQSQAPPASATTKKKILGEASSSSRSSASFSTSAPASRIPTRVTRSTSRAASGTSTSTTTTNTSTSTNNTRNNSNNEDVFAAPAPTRPNARMQIFVDPSDSSSHSNPPPPAPWPELGTRKSRIKENVRETSKMAGSTLKQSSRAHKSSSSTSASTSSGTRGAKMEIFRDPVPQVQEDMPPPPPPAPSVKKHKAGTASAAKSSISVFRDEEPSAGSSKPSEVQVPSTPKFTPYRDADSGSPSSRNAAPGSVMKDKSTSSGVRGLQMSSEAEALRKDPLKNYGEEALLGVVDL</sequence>
<feature type="compositionally biased region" description="Polar residues" evidence="1">
    <location>
        <begin position="908"/>
        <end position="919"/>
    </location>
</feature>
<feature type="region of interest" description="Disordered" evidence="1">
    <location>
        <begin position="640"/>
        <end position="932"/>
    </location>
</feature>
<evidence type="ECO:0000256" key="1">
    <source>
        <dbReference type="SAM" id="MobiDB-lite"/>
    </source>
</evidence>
<feature type="compositionally biased region" description="Basic and acidic residues" evidence="1">
    <location>
        <begin position="922"/>
        <end position="932"/>
    </location>
</feature>
<protein>
    <submittedName>
        <fullName evidence="2">Uncharacterized protein</fullName>
    </submittedName>
</protein>
<keyword evidence="3" id="KW-1185">Reference proteome</keyword>
<feature type="region of interest" description="Disordered" evidence="1">
    <location>
        <begin position="479"/>
        <end position="500"/>
    </location>
</feature>
<feature type="region of interest" description="Disordered" evidence="1">
    <location>
        <begin position="343"/>
        <end position="419"/>
    </location>
</feature>
<reference evidence="2" key="1">
    <citation type="submission" date="2022-07" db="EMBL/GenBank/DDBJ databases">
        <title>Genome Sequence of Physisporinus lineatus.</title>
        <authorList>
            <person name="Buettner E."/>
        </authorList>
    </citation>
    <scope>NUCLEOTIDE SEQUENCE</scope>
    <source>
        <strain evidence="2">VT162</strain>
    </source>
</reference>